<dbReference type="AlphaFoldDB" id="A0A6C0JDQ3"/>
<protein>
    <submittedName>
        <fullName evidence="1">Uncharacterized protein</fullName>
    </submittedName>
</protein>
<accession>A0A6C0JDQ3</accession>
<sequence length="365" mass="41924">MDSFIKIIEQKKDEPVDTLHTKQIELLKMYIQEKKNVFICGASGVGKTFVLKSVLNDYNSVEVERDHLKSKSLFLTFIKTSSKHTYIDDYDSDFKSLIERVSDGDRVSRGAFVVTSTNMCMFPNFETVFIPKHKPDKLLTLTEDRSSVAENAAARCNGNIRDFFTYLDGYDEKDVFKTPKEYIKDILSDPAPIGIPSSIHEHGHVWDIFSENYLDSKGVNIVPTVNAFSEADTYDTQMYTNGDWNLMPYFTLNALVIPKLNQGKSLDRDTIRPGSCWTKYGNFKMRNQKYKEIQKRNGHNLCIEDLCLIKKYAENGDLQPMLKYGLTPQDFDVMNHLAVGSKLKQRDVSRVKKALKNAYEREKAH</sequence>
<proteinExistence type="predicted"/>
<name>A0A6C0JDQ3_9ZZZZ</name>
<dbReference type="Gene3D" id="3.40.50.300">
    <property type="entry name" value="P-loop containing nucleotide triphosphate hydrolases"/>
    <property type="match status" value="1"/>
</dbReference>
<dbReference type="EMBL" id="MN740383">
    <property type="protein sequence ID" value="QHU03533.1"/>
    <property type="molecule type" value="Genomic_DNA"/>
</dbReference>
<evidence type="ECO:0000313" key="1">
    <source>
        <dbReference type="EMBL" id="QHU03533.1"/>
    </source>
</evidence>
<organism evidence="1">
    <name type="scientific">viral metagenome</name>
    <dbReference type="NCBI Taxonomy" id="1070528"/>
    <lineage>
        <taxon>unclassified sequences</taxon>
        <taxon>metagenomes</taxon>
        <taxon>organismal metagenomes</taxon>
    </lineage>
</organism>
<dbReference type="InterPro" id="IPR027417">
    <property type="entry name" value="P-loop_NTPase"/>
</dbReference>
<reference evidence="1" key="1">
    <citation type="journal article" date="2020" name="Nature">
        <title>Giant virus diversity and host interactions through global metagenomics.</title>
        <authorList>
            <person name="Schulz F."/>
            <person name="Roux S."/>
            <person name="Paez-Espino D."/>
            <person name="Jungbluth S."/>
            <person name="Walsh D.A."/>
            <person name="Denef V.J."/>
            <person name="McMahon K.D."/>
            <person name="Konstantinidis K.T."/>
            <person name="Eloe-Fadrosh E.A."/>
            <person name="Kyrpides N.C."/>
            <person name="Woyke T."/>
        </authorList>
    </citation>
    <scope>NUCLEOTIDE SEQUENCE</scope>
    <source>
        <strain evidence="1">GVMAG-M-3300027206-1</strain>
    </source>
</reference>
<dbReference type="SUPFAM" id="SSF52540">
    <property type="entry name" value="P-loop containing nucleoside triphosphate hydrolases"/>
    <property type="match status" value="1"/>
</dbReference>